<proteinExistence type="inferred from homology"/>
<dbReference type="Proteomes" id="UP000002748">
    <property type="component" value="Unassembled WGS sequence"/>
</dbReference>
<keyword evidence="6" id="KW-1133">Transmembrane helix</keyword>
<evidence type="ECO:0000256" key="5">
    <source>
        <dbReference type="ARBA" id="ARBA00022792"/>
    </source>
</evidence>
<evidence type="ECO:0000256" key="2">
    <source>
        <dbReference type="ARBA" id="ARBA00006416"/>
    </source>
</evidence>
<evidence type="ECO:0000256" key="1">
    <source>
        <dbReference type="ARBA" id="ARBA00004448"/>
    </source>
</evidence>
<keyword evidence="8" id="KW-0472">Membrane</keyword>
<comment type="caution">
    <text evidence="10">The sequence shown here is derived from an EMBL/GenBank/DDBJ whole genome shotgun (WGS) entry which is preliminary data.</text>
</comment>
<keyword evidence="5 9" id="KW-0999">Mitochondrion inner membrane</keyword>
<dbReference type="GO" id="GO:0006850">
    <property type="term" value="P:pyruvate import into mitochondria"/>
    <property type="evidence" value="ECO:0007669"/>
    <property type="project" value="InterPro"/>
</dbReference>
<reference evidence="10 11" key="1">
    <citation type="journal article" date="2012" name="Eukaryot. Cell">
        <title>Draft genome sequence of CBS 2479, the standard type strain of Trichosporon asahii.</title>
        <authorList>
            <person name="Yang R.Y."/>
            <person name="Li H.T."/>
            <person name="Zhu H."/>
            <person name="Zhou G.P."/>
            <person name="Wang M."/>
            <person name="Wang L."/>
        </authorList>
    </citation>
    <scope>NUCLEOTIDE SEQUENCE [LARGE SCALE GENOMIC DNA]</scope>
    <source>
        <strain evidence="11">ATCC 90039 / CBS 2479 / JCM 2466 / KCTC 7840 / NCYC 2677 / UAMH 7654</strain>
    </source>
</reference>
<dbReference type="HOGENOM" id="CLU_1397226_0_0_1"/>
<evidence type="ECO:0000256" key="7">
    <source>
        <dbReference type="ARBA" id="ARBA00023128"/>
    </source>
</evidence>
<dbReference type="Pfam" id="PF03650">
    <property type="entry name" value="MPC"/>
    <property type="match status" value="1"/>
</dbReference>
<accession>J5QGJ1</accession>
<dbReference type="GO" id="GO:0005743">
    <property type="term" value="C:mitochondrial inner membrane"/>
    <property type="evidence" value="ECO:0007669"/>
    <property type="project" value="UniProtKB-SubCell"/>
</dbReference>
<keyword evidence="4" id="KW-0812">Transmembrane</keyword>
<dbReference type="OrthoDB" id="1697690at2759"/>
<evidence type="ECO:0000256" key="3">
    <source>
        <dbReference type="ARBA" id="ARBA00022448"/>
    </source>
</evidence>
<gene>
    <name evidence="10" type="ORF">A1Q1_04005</name>
</gene>
<evidence type="ECO:0000313" key="10">
    <source>
        <dbReference type="EMBL" id="EJT47243.1"/>
    </source>
</evidence>
<evidence type="ECO:0000256" key="9">
    <source>
        <dbReference type="RuleBase" id="RU363100"/>
    </source>
</evidence>
<comment type="subcellular location">
    <subcellularLocation>
        <location evidence="1 9">Mitochondrion inner membrane</location>
        <topology evidence="1 9">Multi-pass membrane protein</topology>
    </subcellularLocation>
</comment>
<dbReference type="VEuPathDB" id="FungiDB:A1Q1_04005"/>
<dbReference type="KEGG" id="tasa:A1Q1_04005"/>
<protein>
    <recommendedName>
        <fullName evidence="9">Mitochondrial pyruvate carrier</fullName>
    </recommendedName>
</protein>
<dbReference type="InterPro" id="IPR005336">
    <property type="entry name" value="MPC"/>
</dbReference>
<dbReference type="RefSeq" id="XP_014177857.1">
    <property type="nucleotide sequence ID" value="XM_014322382.1"/>
</dbReference>
<evidence type="ECO:0000256" key="6">
    <source>
        <dbReference type="ARBA" id="ARBA00022989"/>
    </source>
</evidence>
<keyword evidence="3 9" id="KW-0813">Transport</keyword>
<dbReference type="GeneID" id="25987518"/>
<dbReference type="PANTHER" id="PTHR14154">
    <property type="entry name" value="UPF0041 BRAIN PROTEIN 44-RELATED"/>
    <property type="match status" value="1"/>
</dbReference>
<organism evidence="10 11">
    <name type="scientific">Trichosporon asahii var. asahii (strain ATCC 90039 / CBS 2479 / JCM 2466 / KCTC 7840 / NBRC 103889/ NCYC 2677 / UAMH 7654)</name>
    <name type="common">Yeast</name>
    <dbReference type="NCBI Taxonomy" id="1186058"/>
    <lineage>
        <taxon>Eukaryota</taxon>
        <taxon>Fungi</taxon>
        <taxon>Dikarya</taxon>
        <taxon>Basidiomycota</taxon>
        <taxon>Agaricomycotina</taxon>
        <taxon>Tremellomycetes</taxon>
        <taxon>Trichosporonales</taxon>
        <taxon>Trichosporonaceae</taxon>
        <taxon>Trichosporon</taxon>
    </lineage>
</organism>
<comment type="function">
    <text evidence="9">Mediates the uptake of pyruvate into mitochondria.</text>
</comment>
<dbReference type="EMBL" id="ALBS01000260">
    <property type="protein sequence ID" value="EJT47243.1"/>
    <property type="molecule type" value="Genomic_DNA"/>
</dbReference>
<sequence length="195" mass="21581">MGRPVPPACDGQLSSRAFRSPQPPNHPPWRTHFWGPVANWGLPLAALSDVFNKDEEYISGVMSPTLAVYSMIFMRFAWRVIPRNYLLFACHATNAAAQSVQEMRYINYWYFGGREKKHPELVAADAAKDASQEIKDAAALIKQDKFSAAGDDLKQAGKEALHAASAGAEAFSKKGQEVKAEVESKVQKEIDSLKK</sequence>
<comment type="similarity">
    <text evidence="2 9">Belongs to the mitochondrial pyruvate carrier (MPC) (TC 2.A.105) family.</text>
</comment>
<dbReference type="AlphaFoldDB" id="J5QGJ1"/>
<name>J5QGJ1_TRIAS</name>
<keyword evidence="7 9" id="KW-0496">Mitochondrion</keyword>
<evidence type="ECO:0000256" key="8">
    <source>
        <dbReference type="ARBA" id="ARBA00023136"/>
    </source>
</evidence>
<evidence type="ECO:0000256" key="4">
    <source>
        <dbReference type="ARBA" id="ARBA00022692"/>
    </source>
</evidence>
<evidence type="ECO:0000313" key="11">
    <source>
        <dbReference type="Proteomes" id="UP000002748"/>
    </source>
</evidence>